<dbReference type="Gene3D" id="3.30.200.20">
    <property type="entry name" value="Phosphorylase Kinase, domain 1"/>
    <property type="match status" value="1"/>
</dbReference>
<accession>Q0RDK5</accession>
<dbReference type="CDD" id="cd06577">
    <property type="entry name" value="PASTA_pknB"/>
    <property type="match status" value="1"/>
</dbReference>
<dbReference type="InterPro" id="IPR017441">
    <property type="entry name" value="Protein_kinase_ATP_BS"/>
</dbReference>
<protein>
    <recommendedName>
        <fullName evidence="2">non-specific serine/threonine protein kinase</fullName>
        <ecNumber evidence="2">2.7.11.1</ecNumber>
    </recommendedName>
</protein>
<dbReference type="AlphaFoldDB" id="Q0RDK5"/>
<sequence length="741" mass="73955">MAGRSPPAGGAAVGSAASCGAKEGQGAVRKLGSRYVLHELLGQGTTGQVWRGVRVQDDAAVAIKVLRPELAGDPEIVERFLREWDLLVDLDSPDLVAVRDLVNEPDALAIVMDLVEGHDLRAHLREFGPRPAQEAVRLAIGTLWALDSVHAAGIVHRDVKPENILIDTSQPDRPIVRLTDFGIARVISTPSRISATGPIGTPLYMAPELGTGAPPTPAADVYSAGVVLYELLAGSPPFDSTNPAELLRAHREDDPQPIAGVPAPVWDVLVGMLAKSPRRRPASAADAADDLSDALEVGLRGAAGASDKRDRAGAARSSGPGALPDEAAPTGAFHRRAGERPAAPTATRRVVRPAAAVGAAAGAGAWNDLEHTQIAGSLTAAATKVNGWNGGEPEHTRIAPVTGTQSGDRGGWDSDAPTGMSPAVRVPARSGGPAADTNTVMSAIPASKQPGASGGAAGGGSRAAADRRRRTRIAAGAGLVVALVAGAGGWALASGGSTDTALSADLAVESSADPSAGAPAAGSPGAGAPGIAVGVDGSAPGAVAGRPGAKDTPAPGAHPSAGASAAATTPAGSPTAGSSPSPSPTDDGTATVPNTEGSAADTAVNTLKSAGFTNVNKTFGCYNTGKADNVAHQSPKTGKVARTTAISLQVEDCAQVPNVTGMSESDGKWQLYWAGFTSTAVNGACANGETSKISGYAPTGQRARHSTTVTLTVTCTKPAPAPTTAAPAPTPSTAPTTATKA</sequence>
<feature type="region of interest" description="Disordered" evidence="8">
    <location>
        <begin position="387"/>
        <end position="410"/>
    </location>
</feature>
<dbReference type="PANTHER" id="PTHR43671:SF13">
    <property type="entry name" value="SERINE_THREONINE-PROTEIN KINASE NEK2"/>
    <property type="match status" value="1"/>
</dbReference>
<dbReference type="Pfam" id="PF00069">
    <property type="entry name" value="Pkinase"/>
    <property type="match status" value="1"/>
</dbReference>
<evidence type="ECO:0000256" key="6">
    <source>
        <dbReference type="ARBA" id="ARBA00022840"/>
    </source>
</evidence>
<dbReference type="Proteomes" id="UP000000657">
    <property type="component" value="Chromosome"/>
</dbReference>
<keyword evidence="5 11" id="KW-0418">Kinase</keyword>
<name>Q0RDK5_FRAAA</name>
<dbReference type="CDD" id="cd14014">
    <property type="entry name" value="STKc_PknB_like"/>
    <property type="match status" value="1"/>
</dbReference>
<keyword evidence="6 7" id="KW-0067">ATP-binding</keyword>
<evidence type="ECO:0000256" key="5">
    <source>
        <dbReference type="ARBA" id="ARBA00022777"/>
    </source>
</evidence>
<feature type="domain" description="PASTA" evidence="10">
    <location>
        <begin position="588"/>
        <end position="652"/>
    </location>
</feature>
<feature type="domain" description="Protein kinase" evidence="9">
    <location>
        <begin position="35"/>
        <end position="295"/>
    </location>
</feature>
<dbReference type="EC" id="2.7.11.1" evidence="2"/>
<dbReference type="STRING" id="326424.FRAAL5831"/>
<feature type="region of interest" description="Disordered" evidence="8">
    <location>
        <begin position="718"/>
        <end position="741"/>
    </location>
</feature>
<dbReference type="PROSITE" id="PS00108">
    <property type="entry name" value="PROTEIN_KINASE_ST"/>
    <property type="match status" value="1"/>
</dbReference>
<dbReference type="InterPro" id="IPR000719">
    <property type="entry name" value="Prot_kinase_dom"/>
</dbReference>
<evidence type="ECO:0000256" key="2">
    <source>
        <dbReference type="ARBA" id="ARBA00012513"/>
    </source>
</evidence>
<evidence type="ECO:0000256" key="3">
    <source>
        <dbReference type="ARBA" id="ARBA00022679"/>
    </source>
</evidence>
<feature type="binding site" evidence="7">
    <location>
        <position position="64"/>
    </location>
    <ligand>
        <name>ATP</name>
        <dbReference type="ChEBI" id="CHEBI:30616"/>
    </ligand>
</feature>
<feature type="compositionally biased region" description="Gly residues" evidence="8">
    <location>
        <begin position="452"/>
        <end position="461"/>
    </location>
</feature>
<dbReference type="HOGENOM" id="CLU_023093_0_0_11"/>
<dbReference type="Gene3D" id="3.30.10.20">
    <property type="match status" value="1"/>
</dbReference>
<dbReference type="EMBL" id="CT573213">
    <property type="protein sequence ID" value="CAJ64463.1"/>
    <property type="molecule type" value="Genomic_DNA"/>
</dbReference>
<dbReference type="InterPro" id="IPR050660">
    <property type="entry name" value="NEK_Ser/Thr_kinase"/>
</dbReference>
<keyword evidence="4 7" id="KW-0547">Nucleotide-binding</keyword>
<keyword evidence="3 11" id="KW-0808">Transferase</keyword>
<dbReference type="InterPro" id="IPR011009">
    <property type="entry name" value="Kinase-like_dom_sf"/>
</dbReference>
<evidence type="ECO:0000256" key="4">
    <source>
        <dbReference type="ARBA" id="ARBA00022741"/>
    </source>
</evidence>
<dbReference type="PROSITE" id="PS51257">
    <property type="entry name" value="PROKAR_LIPOPROTEIN"/>
    <property type="match status" value="1"/>
</dbReference>
<dbReference type="PROSITE" id="PS51178">
    <property type="entry name" value="PASTA"/>
    <property type="match status" value="1"/>
</dbReference>
<evidence type="ECO:0000256" key="1">
    <source>
        <dbReference type="ARBA" id="ARBA00010886"/>
    </source>
</evidence>
<dbReference type="PROSITE" id="PS50011">
    <property type="entry name" value="PROTEIN_KINASE_DOM"/>
    <property type="match status" value="1"/>
</dbReference>
<dbReference type="Gene3D" id="1.10.510.10">
    <property type="entry name" value="Transferase(Phosphotransferase) domain 1"/>
    <property type="match status" value="1"/>
</dbReference>
<organism evidence="11 12">
    <name type="scientific">Frankia alni (strain DSM 45986 / CECT 9034 / ACN14a)</name>
    <dbReference type="NCBI Taxonomy" id="326424"/>
    <lineage>
        <taxon>Bacteria</taxon>
        <taxon>Bacillati</taxon>
        <taxon>Actinomycetota</taxon>
        <taxon>Actinomycetes</taxon>
        <taxon>Frankiales</taxon>
        <taxon>Frankiaceae</taxon>
        <taxon>Frankia</taxon>
    </lineage>
</organism>
<dbReference type="InterPro" id="IPR005543">
    <property type="entry name" value="PASTA_dom"/>
</dbReference>
<comment type="similarity">
    <text evidence="1">Belongs to the protein kinase superfamily. NEK Ser/Thr protein kinase family. NIMA subfamily.</text>
</comment>
<keyword evidence="11" id="KW-0723">Serine/threonine-protein kinase</keyword>
<gene>
    <name evidence="11" type="ordered locus">FRAAL5831</name>
</gene>
<dbReference type="SMART" id="SM00220">
    <property type="entry name" value="S_TKc"/>
    <property type="match status" value="1"/>
</dbReference>
<dbReference type="GO" id="GO:0005524">
    <property type="term" value="F:ATP binding"/>
    <property type="evidence" value="ECO:0007669"/>
    <property type="project" value="UniProtKB-UniRule"/>
</dbReference>
<feature type="compositionally biased region" description="Low complexity" evidence="8">
    <location>
        <begin position="552"/>
        <end position="591"/>
    </location>
</feature>
<dbReference type="GO" id="GO:0004674">
    <property type="term" value="F:protein serine/threonine kinase activity"/>
    <property type="evidence" value="ECO:0007669"/>
    <property type="project" value="UniProtKB-KW"/>
</dbReference>
<feature type="region of interest" description="Disordered" evidence="8">
    <location>
        <begin position="512"/>
        <end position="597"/>
    </location>
</feature>
<evidence type="ECO:0000313" key="12">
    <source>
        <dbReference type="Proteomes" id="UP000000657"/>
    </source>
</evidence>
<evidence type="ECO:0000256" key="7">
    <source>
        <dbReference type="PROSITE-ProRule" id="PRU10141"/>
    </source>
</evidence>
<keyword evidence="12" id="KW-1185">Reference proteome</keyword>
<feature type="region of interest" description="Disordered" evidence="8">
    <location>
        <begin position="445"/>
        <end position="465"/>
    </location>
</feature>
<evidence type="ECO:0000313" key="11">
    <source>
        <dbReference type="EMBL" id="CAJ64463.1"/>
    </source>
</evidence>
<dbReference type="PROSITE" id="PS00107">
    <property type="entry name" value="PROTEIN_KINASE_ATP"/>
    <property type="match status" value="1"/>
</dbReference>
<evidence type="ECO:0000256" key="8">
    <source>
        <dbReference type="SAM" id="MobiDB-lite"/>
    </source>
</evidence>
<dbReference type="SUPFAM" id="SSF56112">
    <property type="entry name" value="Protein kinase-like (PK-like)"/>
    <property type="match status" value="1"/>
</dbReference>
<proteinExistence type="inferred from homology"/>
<dbReference type="KEGG" id="fal:FRAAL5831"/>
<feature type="compositionally biased region" description="Low complexity" evidence="8">
    <location>
        <begin position="512"/>
        <end position="523"/>
    </location>
</feature>
<evidence type="ECO:0000259" key="9">
    <source>
        <dbReference type="PROSITE" id="PS50011"/>
    </source>
</evidence>
<dbReference type="InterPro" id="IPR008271">
    <property type="entry name" value="Ser/Thr_kinase_AS"/>
</dbReference>
<evidence type="ECO:0000259" key="10">
    <source>
        <dbReference type="PROSITE" id="PS51178"/>
    </source>
</evidence>
<feature type="region of interest" description="Disordered" evidence="8">
    <location>
        <begin position="302"/>
        <end position="329"/>
    </location>
</feature>
<dbReference type="PANTHER" id="PTHR43671">
    <property type="entry name" value="SERINE/THREONINE-PROTEIN KINASE NEK"/>
    <property type="match status" value="1"/>
</dbReference>
<reference evidence="11 12" key="1">
    <citation type="journal article" date="2007" name="Genome Res.">
        <title>Genome characteristics of facultatively symbiotic Frankia sp. strains reflect host range and host plant biogeography.</title>
        <authorList>
            <person name="Normand P."/>
            <person name="Lapierre P."/>
            <person name="Tisa L.S."/>
            <person name="Gogarten J.P."/>
            <person name="Alloisio N."/>
            <person name="Bagnarol E."/>
            <person name="Bassi C.A."/>
            <person name="Berry A.M."/>
            <person name="Bickhart D.M."/>
            <person name="Choisne N."/>
            <person name="Couloux A."/>
            <person name="Cournoyer B."/>
            <person name="Cruveiller S."/>
            <person name="Daubin V."/>
            <person name="Demange N."/>
            <person name="Francino M.P."/>
            <person name="Goltsman E."/>
            <person name="Huang Y."/>
            <person name="Kopp O.R."/>
            <person name="Labarre L."/>
            <person name="Lapidus A."/>
            <person name="Lavire C."/>
            <person name="Marechal J."/>
            <person name="Martinez M."/>
            <person name="Mastronunzio J.E."/>
            <person name="Mullin B.C."/>
            <person name="Niemann J."/>
            <person name="Pujic P."/>
            <person name="Rawnsley T."/>
            <person name="Rouy Z."/>
            <person name="Schenowitz C."/>
            <person name="Sellstedt A."/>
            <person name="Tavares F."/>
            <person name="Tomkins J.P."/>
            <person name="Vallenet D."/>
            <person name="Valverde C."/>
            <person name="Wall L.G."/>
            <person name="Wang Y."/>
            <person name="Medigue C."/>
            <person name="Benson D.R."/>
        </authorList>
    </citation>
    <scope>NUCLEOTIDE SEQUENCE [LARGE SCALE GENOMIC DNA]</scope>
    <source>
        <strain evidence="12">DSM 45986 / CECT 9034 / ACN14a</strain>
    </source>
</reference>
<dbReference type="eggNOG" id="COG0515">
    <property type="taxonomic scope" value="Bacteria"/>
</dbReference>